<keyword evidence="1" id="KW-0732">Signal</keyword>
<dbReference type="RefSeq" id="WP_270040247.1">
    <property type="nucleotide sequence ID" value="NZ_JAPDOD010000009.1"/>
</dbReference>
<keyword evidence="3" id="KW-1185">Reference proteome</keyword>
<evidence type="ECO:0008006" key="4">
    <source>
        <dbReference type="Google" id="ProtNLM"/>
    </source>
</evidence>
<comment type="caution">
    <text evidence="2">The sequence shown here is derived from an EMBL/GenBank/DDBJ whole genome shotgun (WGS) entry which is preliminary data.</text>
</comment>
<evidence type="ECO:0000313" key="3">
    <source>
        <dbReference type="Proteomes" id="UP001149140"/>
    </source>
</evidence>
<sequence length="160" mass="16671">MTFRPFLVLLALVPAGTAMAASDVVPKAGVALTGAIKFPREQRMTLETGAQDAGKLKVRMGFDGKCTGGGLQEAWASTILADQSVRVQGGRFSADLTGTARNLGGVRGRTGEFKWTLSGRFLAADAATATVTGSAVIKKNGRVFSRCKIAGPTSVRLAVR</sequence>
<protein>
    <recommendedName>
        <fullName evidence="4">DUF5666 domain-containing protein</fullName>
    </recommendedName>
</protein>
<evidence type="ECO:0000256" key="1">
    <source>
        <dbReference type="SAM" id="SignalP"/>
    </source>
</evidence>
<feature type="chain" id="PRO_5040779108" description="DUF5666 domain-containing protein" evidence="1">
    <location>
        <begin position="21"/>
        <end position="160"/>
    </location>
</feature>
<name>A0A9X3MR87_9ACTN</name>
<accession>A0A9X3MR87</accession>
<dbReference type="Proteomes" id="UP001149140">
    <property type="component" value="Unassembled WGS sequence"/>
</dbReference>
<evidence type="ECO:0000313" key="2">
    <source>
        <dbReference type="EMBL" id="MDA0161079.1"/>
    </source>
</evidence>
<reference evidence="2" key="1">
    <citation type="submission" date="2022-10" db="EMBL/GenBank/DDBJ databases">
        <title>The WGS of Solirubrobacter ginsenosidimutans DSM 21036.</title>
        <authorList>
            <person name="Jiang Z."/>
        </authorList>
    </citation>
    <scope>NUCLEOTIDE SEQUENCE</scope>
    <source>
        <strain evidence="2">DSM 21036</strain>
    </source>
</reference>
<organism evidence="2 3">
    <name type="scientific">Solirubrobacter ginsenosidimutans</name>
    <dbReference type="NCBI Taxonomy" id="490573"/>
    <lineage>
        <taxon>Bacteria</taxon>
        <taxon>Bacillati</taxon>
        <taxon>Actinomycetota</taxon>
        <taxon>Thermoleophilia</taxon>
        <taxon>Solirubrobacterales</taxon>
        <taxon>Solirubrobacteraceae</taxon>
        <taxon>Solirubrobacter</taxon>
    </lineage>
</organism>
<feature type="signal peptide" evidence="1">
    <location>
        <begin position="1"/>
        <end position="20"/>
    </location>
</feature>
<gene>
    <name evidence="2" type="ORF">OM076_12440</name>
</gene>
<dbReference type="AlphaFoldDB" id="A0A9X3MR87"/>
<dbReference type="EMBL" id="JAPDOD010000009">
    <property type="protein sequence ID" value="MDA0161079.1"/>
    <property type="molecule type" value="Genomic_DNA"/>
</dbReference>
<proteinExistence type="predicted"/>